<dbReference type="GO" id="GO:0016020">
    <property type="term" value="C:membrane"/>
    <property type="evidence" value="ECO:0007669"/>
    <property type="project" value="InterPro"/>
</dbReference>
<keyword evidence="4" id="KW-1185">Reference proteome</keyword>
<organism evidence="3 4">
    <name type="scientific">Parasedimentitalea psychrophila</name>
    <dbReference type="NCBI Taxonomy" id="2997337"/>
    <lineage>
        <taxon>Bacteria</taxon>
        <taxon>Pseudomonadati</taxon>
        <taxon>Pseudomonadota</taxon>
        <taxon>Alphaproteobacteria</taxon>
        <taxon>Rhodobacterales</taxon>
        <taxon>Paracoccaceae</taxon>
        <taxon>Parasedimentitalea</taxon>
    </lineage>
</organism>
<evidence type="ECO:0000256" key="1">
    <source>
        <dbReference type="SAM" id="SignalP"/>
    </source>
</evidence>
<dbReference type="InterPro" id="IPR023614">
    <property type="entry name" value="Porin_dom_sf"/>
</dbReference>
<evidence type="ECO:0000259" key="2">
    <source>
        <dbReference type="Pfam" id="PF13609"/>
    </source>
</evidence>
<feature type="domain" description="Porin" evidence="2">
    <location>
        <begin position="7"/>
        <end position="315"/>
    </location>
</feature>
<dbReference type="EMBL" id="CP127247">
    <property type="protein sequence ID" value="WIY26983.1"/>
    <property type="molecule type" value="Genomic_DNA"/>
</dbReference>
<accession>A0A9Y2L287</accession>
<dbReference type="SUPFAM" id="SSF56935">
    <property type="entry name" value="Porins"/>
    <property type="match status" value="1"/>
</dbReference>
<feature type="chain" id="PRO_5040929809" evidence="1">
    <location>
        <begin position="21"/>
        <end position="326"/>
    </location>
</feature>
<evidence type="ECO:0000313" key="3">
    <source>
        <dbReference type="EMBL" id="WIY26983.1"/>
    </source>
</evidence>
<gene>
    <name evidence="3" type="ORF">QPJ95_08745</name>
</gene>
<dbReference type="KEGG" id="ppso:QPJ95_08745"/>
<evidence type="ECO:0000313" key="4">
    <source>
        <dbReference type="Proteomes" id="UP001238334"/>
    </source>
</evidence>
<dbReference type="RefSeq" id="WP_270917425.1">
    <property type="nucleotide sequence ID" value="NZ_CP127247.1"/>
</dbReference>
<proteinExistence type="predicted"/>
<reference evidence="3 4" key="1">
    <citation type="submission" date="2023-06" db="EMBL/GenBank/DDBJ databases">
        <title>Parasedimentitalea psychrophila sp. nov., a psychrophilic bacterium isolated from deep-sea sediment.</title>
        <authorList>
            <person name="Li A."/>
        </authorList>
    </citation>
    <scope>NUCLEOTIDE SEQUENCE [LARGE SCALE GENOMIC DNA]</scope>
    <source>
        <strain evidence="3 4">QS115</strain>
    </source>
</reference>
<keyword evidence="1" id="KW-0732">Signal</keyword>
<name>A0A9Y2L287_9RHOB</name>
<dbReference type="GO" id="GO:0015288">
    <property type="term" value="F:porin activity"/>
    <property type="evidence" value="ECO:0007669"/>
    <property type="project" value="InterPro"/>
</dbReference>
<dbReference type="Pfam" id="PF13609">
    <property type="entry name" value="Porin_4"/>
    <property type="match status" value="1"/>
</dbReference>
<protein>
    <submittedName>
        <fullName evidence="3">Porin</fullName>
    </submittedName>
</protein>
<dbReference type="AlphaFoldDB" id="A0A9Y2L287"/>
<sequence>MKSILFATTALIATAGVAAAEITIGGSARFGLAYNEANDTSTRVEQRMRINITGIATTDAGVKFEGRFRLESNEDANSAISGKGPGAAGFAVSYEGLRVDVGNVSDVFDSGDVINYYGYGIGLTALVEHNTPWYGTDAGNTIGGFGAGGADMTTLKARYTAGGFTVAASYSETKAVAADVTIITHTGATPSTETITNAEAVAATEEFQIGAGYDFNGTTFGAAYGDDDVAGDYWAATVSGDFGQFGYAVMIGDADSFDDMHIGASMNYEISSATSIQALIADGANDDDATYGVGFKHSLGGGVTLKGGVASDNGNTLADLGVALSF</sequence>
<dbReference type="InterPro" id="IPR033900">
    <property type="entry name" value="Gram_neg_porin_domain"/>
</dbReference>
<feature type="signal peptide" evidence="1">
    <location>
        <begin position="1"/>
        <end position="20"/>
    </location>
</feature>
<dbReference type="Gene3D" id="2.40.160.10">
    <property type="entry name" value="Porin"/>
    <property type="match status" value="1"/>
</dbReference>
<dbReference type="Proteomes" id="UP001238334">
    <property type="component" value="Chromosome"/>
</dbReference>